<dbReference type="SUPFAM" id="SSF103506">
    <property type="entry name" value="Mitochondrial carrier"/>
    <property type="match status" value="1"/>
</dbReference>
<protein>
    <recommendedName>
        <fullName evidence="13">Mitochondrial carrier protein</fullName>
    </recommendedName>
</protein>
<dbReference type="Pfam" id="PF00153">
    <property type="entry name" value="Mito_carr"/>
    <property type="match status" value="3"/>
</dbReference>
<evidence type="ECO:0000256" key="3">
    <source>
        <dbReference type="ARBA" id="ARBA00022448"/>
    </source>
</evidence>
<keyword evidence="7 8" id="KW-0472">Membrane</keyword>
<dbReference type="Gene3D" id="1.50.40.10">
    <property type="entry name" value="Mitochondrial carrier domain"/>
    <property type="match status" value="2"/>
</dbReference>
<feature type="repeat" description="Solcar" evidence="8">
    <location>
        <begin position="223"/>
        <end position="306"/>
    </location>
</feature>
<dbReference type="AlphaFoldDB" id="A0A9W6BJZ7"/>
<comment type="similarity">
    <text evidence="2 9">Belongs to the mitochondrial carrier (TC 2.A.29) family.</text>
</comment>
<evidence type="ECO:0000256" key="7">
    <source>
        <dbReference type="ARBA" id="ARBA00023136"/>
    </source>
</evidence>
<keyword evidence="6 10" id="KW-1133">Transmembrane helix</keyword>
<dbReference type="InterPro" id="IPR018108">
    <property type="entry name" value="MCP_transmembrane"/>
</dbReference>
<sequence length="453" mass="47054">MKPLGLSRLGLTTHHRVVGTAAAVGTGVAICAWKGATESRRHEEATAPKRSVKLPAPLVDAIAGALGEVAQILVLYPLDTVKVRCQSSGETAAVVLQRLLRRGFNLQLLKKLYAGALGAAACAVLVGAVHFASYEGSRKAFLRLTASPRSSDSTAAAGTSAHGAMTLGVSHGAQGHMEGASASSPGQGTAACSTYTSTCSATDAGASTADKTDATHNDEGRAGRALATFAAAAVAAVATALVESPVELFRHNAQAGLVQPNFMREMVATVRKEGVGGLYWGFLPHCFEAWPHDIAELATYGMMREFQESVSRPGPCRHGWASGISEQGWDLLTGAASGVSAVLLSMPFDTVKTYLQTHGADLSGRGLLGSASLFVKSGRRIMARKGLAGLYVGVTPRLLQQVPSAMVCWWSIAAFKRFMEPHTLPEEWPAGGSSERTATVAAAAMAAERAAAA</sequence>
<feature type="repeat" description="Solcar" evidence="8">
    <location>
        <begin position="55"/>
        <end position="140"/>
    </location>
</feature>
<comment type="subcellular location">
    <subcellularLocation>
        <location evidence="1">Membrane</location>
        <topology evidence="1">Multi-pass membrane protein</topology>
    </subcellularLocation>
</comment>
<evidence type="ECO:0000256" key="2">
    <source>
        <dbReference type="ARBA" id="ARBA00006375"/>
    </source>
</evidence>
<dbReference type="Proteomes" id="UP001165080">
    <property type="component" value="Unassembled WGS sequence"/>
</dbReference>
<dbReference type="GO" id="GO:0016020">
    <property type="term" value="C:membrane"/>
    <property type="evidence" value="ECO:0007669"/>
    <property type="project" value="UniProtKB-SubCell"/>
</dbReference>
<evidence type="ECO:0000256" key="9">
    <source>
        <dbReference type="RuleBase" id="RU000488"/>
    </source>
</evidence>
<feature type="repeat" description="Solcar" evidence="8">
    <location>
        <begin position="325"/>
        <end position="418"/>
    </location>
</feature>
<comment type="caution">
    <text evidence="11">The sequence shown here is derived from an EMBL/GenBank/DDBJ whole genome shotgun (WGS) entry which is preliminary data.</text>
</comment>
<evidence type="ECO:0000313" key="11">
    <source>
        <dbReference type="EMBL" id="GLC53403.1"/>
    </source>
</evidence>
<evidence type="ECO:0008006" key="13">
    <source>
        <dbReference type="Google" id="ProtNLM"/>
    </source>
</evidence>
<evidence type="ECO:0000256" key="1">
    <source>
        <dbReference type="ARBA" id="ARBA00004141"/>
    </source>
</evidence>
<dbReference type="EMBL" id="BRXU01000007">
    <property type="protein sequence ID" value="GLC53403.1"/>
    <property type="molecule type" value="Genomic_DNA"/>
</dbReference>
<evidence type="ECO:0000256" key="10">
    <source>
        <dbReference type="SAM" id="Phobius"/>
    </source>
</evidence>
<name>A0A9W6BJZ7_9CHLO</name>
<evidence type="ECO:0000256" key="6">
    <source>
        <dbReference type="ARBA" id="ARBA00022989"/>
    </source>
</evidence>
<keyword evidence="12" id="KW-1185">Reference proteome</keyword>
<dbReference type="PANTHER" id="PTHR45667">
    <property type="entry name" value="S-ADENOSYLMETHIONINE MITOCHONDRIAL CARRIER PROTEIN"/>
    <property type="match status" value="1"/>
</dbReference>
<keyword evidence="5" id="KW-0677">Repeat</keyword>
<keyword evidence="3 9" id="KW-0813">Transport</keyword>
<reference evidence="11 12" key="1">
    <citation type="journal article" date="2023" name="Commun. Biol.">
        <title>Reorganization of the ancestral sex-determining regions during the evolution of trioecy in Pleodorina starrii.</title>
        <authorList>
            <person name="Takahashi K."/>
            <person name="Suzuki S."/>
            <person name="Kawai-Toyooka H."/>
            <person name="Yamamoto K."/>
            <person name="Hamaji T."/>
            <person name="Ootsuki R."/>
            <person name="Yamaguchi H."/>
            <person name="Kawachi M."/>
            <person name="Higashiyama T."/>
            <person name="Nozaki H."/>
        </authorList>
    </citation>
    <scope>NUCLEOTIDE SEQUENCE [LARGE SCALE GENOMIC DNA]</scope>
    <source>
        <strain evidence="11 12">NIES-4479</strain>
    </source>
</reference>
<keyword evidence="4 8" id="KW-0812">Transmembrane</keyword>
<accession>A0A9W6BJZ7</accession>
<feature type="transmembrane region" description="Helical" evidence="10">
    <location>
        <begin position="112"/>
        <end position="134"/>
    </location>
</feature>
<proteinExistence type="inferred from homology"/>
<organism evidence="11 12">
    <name type="scientific">Pleodorina starrii</name>
    <dbReference type="NCBI Taxonomy" id="330485"/>
    <lineage>
        <taxon>Eukaryota</taxon>
        <taxon>Viridiplantae</taxon>
        <taxon>Chlorophyta</taxon>
        <taxon>core chlorophytes</taxon>
        <taxon>Chlorophyceae</taxon>
        <taxon>CS clade</taxon>
        <taxon>Chlamydomonadales</taxon>
        <taxon>Volvocaceae</taxon>
        <taxon>Pleodorina</taxon>
    </lineage>
</organism>
<gene>
    <name evidence="11" type="primary">PLEST002192</name>
    <name evidence="11" type="ORF">PLESTB_000741200</name>
</gene>
<dbReference type="InterPro" id="IPR023395">
    <property type="entry name" value="MCP_dom_sf"/>
</dbReference>
<evidence type="ECO:0000313" key="12">
    <source>
        <dbReference type="Proteomes" id="UP001165080"/>
    </source>
</evidence>
<evidence type="ECO:0000256" key="4">
    <source>
        <dbReference type="ARBA" id="ARBA00022692"/>
    </source>
</evidence>
<dbReference type="PROSITE" id="PS50920">
    <property type="entry name" value="SOLCAR"/>
    <property type="match status" value="3"/>
</dbReference>
<evidence type="ECO:0000256" key="5">
    <source>
        <dbReference type="ARBA" id="ARBA00022737"/>
    </source>
</evidence>
<evidence type="ECO:0000256" key="8">
    <source>
        <dbReference type="PROSITE-ProRule" id="PRU00282"/>
    </source>
</evidence>